<evidence type="ECO:0000313" key="1">
    <source>
        <dbReference type="EMBL" id="TQF10343.1"/>
    </source>
</evidence>
<dbReference type="RefSeq" id="WP_141647877.1">
    <property type="nucleotide sequence ID" value="NZ_VIFM01000262.1"/>
</dbReference>
<evidence type="ECO:0000313" key="2">
    <source>
        <dbReference type="Proteomes" id="UP000315369"/>
    </source>
</evidence>
<organism evidence="1 2">
    <name type="scientific">Myxococcus llanfairpwllgwyngyllgogerychwyrndrobwllllantysiliogogogochensis</name>
    <dbReference type="NCBI Taxonomy" id="2590453"/>
    <lineage>
        <taxon>Bacteria</taxon>
        <taxon>Pseudomonadati</taxon>
        <taxon>Myxococcota</taxon>
        <taxon>Myxococcia</taxon>
        <taxon>Myxococcales</taxon>
        <taxon>Cystobacterineae</taxon>
        <taxon>Myxococcaceae</taxon>
        <taxon>Myxococcus</taxon>
    </lineage>
</organism>
<comment type="caution">
    <text evidence="1">The sequence shown here is derived from an EMBL/GenBank/DDBJ whole genome shotgun (WGS) entry which is preliminary data.</text>
</comment>
<accession>A0A540WMV3</accession>
<dbReference type="Proteomes" id="UP000315369">
    <property type="component" value="Unassembled WGS sequence"/>
</dbReference>
<proteinExistence type="predicted"/>
<protein>
    <submittedName>
        <fullName evidence="1">Uncharacterized protein</fullName>
    </submittedName>
</protein>
<name>A0A540WMV3_9BACT</name>
<dbReference type="EMBL" id="VIFM01000262">
    <property type="protein sequence ID" value="TQF10343.1"/>
    <property type="molecule type" value="Genomic_DNA"/>
</dbReference>
<sequence>MWLPLEERTLVETFRRQPFPSGSPSPVLVCLLERLQRLGGLRGVFAVTGMGQLSLTTAPHHGVQEAHDSVAVFAQGVAYFEAGSRRSTSGRWCREEELLDLVECHLLRLLRHE</sequence>
<reference evidence="1 2" key="1">
    <citation type="submission" date="2019-06" db="EMBL/GenBank/DDBJ databases">
        <authorList>
            <person name="Livingstone P."/>
            <person name="Whitworth D."/>
        </authorList>
    </citation>
    <scope>NUCLEOTIDE SEQUENCE [LARGE SCALE GENOMIC DNA]</scope>
    <source>
        <strain evidence="1 2">AM401</strain>
    </source>
</reference>
<keyword evidence="2" id="KW-1185">Reference proteome</keyword>
<dbReference type="AlphaFoldDB" id="A0A540WMV3"/>
<gene>
    <name evidence="1" type="ORF">FJV41_39995</name>
</gene>